<feature type="binding site" evidence="9">
    <location>
        <position position="87"/>
    </location>
    <ligand>
        <name>substrate</name>
    </ligand>
</feature>
<dbReference type="EMBL" id="JAGXFD010000001">
    <property type="protein sequence ID" value="MBZ9568387.1"/>
    <property type="molecule type" value="Genomic_DNA"/>
</dbReference>
<feature type="binding site" evidence="9">
    <location>
        <begin position="202"/>
        <end position="206"/>
    </location>
    <ligand>
        <name>ATP</name>
        <dbReference type="ChEBI" id="CHEBI:30616"/>
    </ligand>
</feature>
<feature type="binding site" evidence="9">
    <location>
        <begin position="277"/>
        <end position="279"/>
    </location>
    <ligand>
        <name>ATP</name>
        <dbReference type="ChEBI" id="CHEBI:30616"/>
    </ligand>
</feature>
<evidence type="ECO:0000256" key="6">
    <source>
        <dbReference type="ARBA" id="ARBA00022777"/>
    </source>
</evidence>
<dbReference type="RefSeq" id="WP_224421066.1">
    <property type="nucleotide sequence ID" value="NZ_JAGXFD010000001.1"/>
</dbReference>
<feature type="site" description="Transition state stabilizer" evidence="9">
    <location>
        <position position="175"/>
    </location>
</feature>
<comment type="subcellular location">
    <subcellularLocation>
        <location evidence="9">Cytoplasm</location>
    </subcellularLocation>
</comment>
<comment type="caution">
    <text evidence="11">The sequence shown here is derived from an EMBL/GenBank/DDBJ whole genome shotgun (WGS) entry which is preliminary data.</text>
</comment>
<gene>
    <name evidence="9" type="primary">ackA</name>
    <name evidence="11" type="ORF">KGQ91_11980</name>
</gene>
<name>A0ABS7X335_9GAMM</name>
<feature type="binding site" evidence="9">
    <location>
        <position position="372"/>
    </location>
    <ligand>
        <name>Mg(2+)</name>
        <dbReference type="ChEBI" id="CHEBI:18420"/>
    </ligand>
</feature>
<keyword evidence="3 9" id="KW-0808">Transferase</keyword>
<evidence type="ECO:0000256" key="3">
    <source>
        <dbReference type="ARBA" id="ARBA00022679"/>
    </source>
</evidence>
<dbReference type="InterPro" id="IPR023865">
    <property type="entry name" value="Aliphatic_acid_kinase_CS"/>
</dbReference>
<feature type="site" description="Transition state stabilizer" evidence="9">
    <location>
        <position position="235"/>
    </location>
</feature>
<feature type="binding site" evidence="9">
    <location>
        <position position="10"/>
    </location>
    <ligand>
        <name>Mg(2+)</name>
        <dbReference type="ChEBI" id="CHEBI:18420"/>
    </ligand>
</feature>
<evidence type="ECO:0000313" key="11">
    <source>
        <dbReference type="EMBL" id="MBZ9568387.1"/>
    </source>
</evidence>
<dbReference type="PROSITE" id="PS01075">
    <property type="entry name" value="ACETATE_KINASE_1"/>
    <property type="match status" value="1"/>
</dbReference>
<dbReference type="NCBIfam" id="TIGR00016">
    <property type="entry name" value="ackA"/>
    <property type="match status" value="1"/>
</dbReference>
<evidence type="ECO:0000256" key="7">
    <source>
        <dbReference type="ARBA" id="ARBA00022840"/>
    </source>
</evidence>
<evidence type="ECO:0000256" key="5">
    <source>
        <dbReference type="ARBA" id="ARBA00022741"/>
    </source>
</evidence>
<dbReference type="InterPro" id="IPR000890">
    <property type="entry name" value="Aliphatic_acid_kin_short-chain"/>
</dbReference>
<dbReference type="GO" id="GO:0016301">
    <property type="term" value="F:kinase activity"/>
    <property type="evidence" value="ECO:0007669"/>
    <property type="project" value="UniProtKB-KW"/>
</dbReference>
<protein>
    <recommendedName>
        <fullName evidence="9">Acetate kinase</fullName>
        <ecNumber evidence="9">2.7.2.1</ecNumber>
    </recommendedName>
    <alternativeName>
        <fullName evidence="9">Acetokinase</fullName>
    </alternativeName>
</protein>
<accession>A0ABS7X335</accession>
<dbReference type="Gene3D" id="3.30.420.40">
    <property type="match status" value="2"/>
</dbReference>
<dbReference type="Proteomes" id="UP001319883">
    <property type="component" value="Unassembled WGS sequence"/>
</dbReference>
<dbReference type="PANTHER" id="PTHR21060">
    <property type="entry name" value="ACETATE KINASE"/>
    <property type="match status" value="1"/>
</dbReference>
<comment type="catalytic activity">
    <reaction evidence="9">
        <text>acetate + ATP = acetyl phosphate + ADP</text>
        <dbReference type="Rhea" id="RHEA:11352"/>
        <dbReference type="ChEBI" id="CHEBI:22191"/>
        <dbReference type="ChEBI" id="CHEBI:30089"/>
        <dbReference type="ChEBI" id="CHEBI:30616"/>
        <dbReference type="ChEBI" id="CHEBI:456216"/>
        <dbReference type="EC" id="2.7.2.1"/>
    </reaction>
</comment>
<dbReference type="Pfam" id="PF00871">
    <property type="entry name" value="Acetate_kinase"/>
    <property type="match status" value="1"/>
</dbReference>
<keyword evidence="5 9" id="KW-0547">Nucleotide-binding</keyword>
<dbReference type="PROSITE" id="PS01076">
    <property type="entry name" value="ACETATE_KINASE_2"/>
    <property type="match status" value="1"/>
</dbReference>
<dbReference type="PANTHER" id="PTHR21060:SF21">
    <property type="entry name" value="ACETATE KINASE"/>
    <property type="match status" value="1"/>
</dbReference>
<dbReference type="InterPro" id="IPR004372">
    <property type="entry name" value="Ac/propionate_kinase"/>
</dbReference>
<comment type="subunit">
    <text evidence="9">Homodimer.</text>
</comment>
<comment type="similarity">
    <text evidence="1 9 10">Belongs to the acetokinase family.</text>
</comment>
<dbReference type="InterPro" id="IPR043129">
    <property type="entry name" value="ATPase_NBD"/>
</dbReference>
<dbReference type="PIRSF" id="PIRSF000722">
    <property type="entry name" value="Acetate_prop_kin"/>
    <property type="match status" value="1"/>
</dbReference>
<keyword evidence="12" id="KW-1185">Reference proteome</keyword>
<evidence type="ECO:0000256" key="8">
    <source>
        <dbReference type="ARBA" id="ARBA00022842"/>
    </source>
</evidence>
<dbReference type="HAMAP" id="MF_00020">
    <property type="entry name" value="Acetate_kinase"/>
    <property type="match status" value="1"/>
</dbReference>
<dbReference type="PRINTS" id="PR00471">
    <property type="entry name" value="ACETATEKNASE"/>
</dbReference>
<comment type="function">
    <text evidence="9">Catalyzes the formation of acetyl phosphate from acetate and ATP. Can also catalyze the reverse reaction.</text>
</comment>
<evidence type="ECO:0000256" key="4">
    <source>
        <dbReference type="ARBA" id="ARBA00022723"/>
    </source>
</evidence>
<reference evidence="11 12" key="1">
    <citation type="submission" date="2021-05" db="EMBL/GenBank/DDBJ databases">
        <title>Petroleum and Energy Research Collection (APPE): ex situ preservation of microbial diversity associated with the oil industry and exploitation of its biotechnological potential.</title>
        <authorList>
            <person name="Paixao C.T.M."/>
            <person name="Gomes M.B."/>
            <person name="Oliveira V.M."/>
        </authorList>
    </citation>
    <scope>NUCLEOTIDE SEQUENCE [LARGE SCALE GENOMIC DNA]</scope>
    <source>
        <strain evidence="11 12">LIT2</strain>
    </source>
</reference>
<keyword evidence="4 9" id="KW-0479">Metal-binding</keyword>
<keyword evidence="2 9" id="KW-0963">Cytoplasm</keyword>
<evidence type="ECO:0000256" key="1">
    <source>
        <dbReference type="ARBA" id="ARBA00008748"/>
    </source>
</evidence>
<keyword evidence="7 9" id="KW-0067">ATP-binding</keyword>
<dbReference type="SUPFAM" id="SSF53067">
    <property type="entry name" value="Actin-like ATPase domain"/>
    <property type="match status" value="2"/>
</dbReference>
<comment type="pathway">
    <text evidence="9">Metabolic intermediate biosynthesis; acetyl-CoA biosynthesis; acetyl-CoA from acetate: step 1/2.</text>
</comment>
<keyword evidence="6 9" id="KW-0418">Kinase</keyword>
<evidence type="ECO:0000256" key="9">
    <source>
        <dbReference type="HAMAP-Rule" id="MF_00020"/>
    </source>
</evidence>
<dbReference type="EC" id="2.7.2.1" evidence="9"/>
<evidence type="ECO:0000256" key="2">
    <source>
        <dbReference type="ARBA" id="ARBA00022490"/>
    </source>
</evidence>
<evidence type="ECO:0000256" key="10">
    <source>
        <dbReference type="RuleBase" id="RU003835"/>
    </source>
</evidence>
<keyword evidence="8 9" id="KW-0460">Magnesium</keyword>
<feature type="binding site" evidence="9">
    <location>
        <begin position="322"/>
        <end position="326"/>
    </location>
    <ligand>
        <name>ATP</name>
        <dbReference type="ChEBI" id="CHEBI:30616"/>
    </ligand>
</feature>
<feature type="binding site" evidence="9">
    <location>
        <position position="17"/>
    </location>
    <ligand>
        <name>ATP</name>
        <dbReference type="ChEBI" id="CHEBI:30616"/>
    </ligand>
</feature>
<evidence type="ECO:0000313" key="12">
    <source>
        <dbReference type="Proteomes" id="UP001319883"/>
    </source>
</evidence>
<feature type="active site" description="Proton donor/acceptor" evidence="9">
    <location>
        <position position="144"/>
    </location>
</feature>
<organism evidence="11 12">
    <name type="scientific">Modicisalibacter tunisiensis</name>
    <dbReference type="NCBI Taxonomy" id="390637"/>
    <lineage>
        <taxon>Bacteria</taxon>
        <taxon>Pseudomonadati</taxon>
        <taxon>Pseudomonadota</taxon>
        <taxon>Gammaproteobacteria</taxon>
        <taxon>Oceanospirillales</taxon>
        <taxon>Halomonadaceae</taxon>
        <taxon>Modicisalibacter</taxon>
    </lineage>
</organism>
<proteinExistence type="inferred from homology"/>
<comment type="cofactor">
    <cofactor evidence="9">
        <name>Mg(2+)</name>
        <dbReference type="ChEBI" id="CHEBI:18420"/>
    </cofactor>
    <cofactor evidence="9">
        <name>Mn(2+)</name>
        <dbReference type="ChEBI" id="CHEBI:29035"/>
    </cofactor>
    <text evidence="9">Mg(2+). Can also accept Mn(2+).</text>
</comment>
<sequence length="392" mass="41958">MTSRAVLALNAGSSSLKVALFHDERCRVRGTIERINEAPHLVLDGATTPSDALPRLTGTGHTAVIAPLLDWLEAQFGDVPLSAVGHRVVHGGRHHAAPCLLEPAVVDELRELIPLAPLHQPPALALIDALHAHWPTLPQVACFDTAFHRSQPWLNQCFALPRRLTEEGILRYGFHGLSYAHAVRQLPELIGERHRGRVIIAHLGHGCSLCALEDGQSQATTMGFTALDGLMMGRRAGNLDPGVILYLLQQKGWRADEIEHLLYHDSGLYGVSGLSDDMRDLLASDAPAAAEAVALFVRRVVREIGGLVALLGGLDALIFTAGIGEHAAPIRQAVCHDLAWLGIKLDDAANARHAPRLDRGDGPAIGIVAADEEAEIRRSTLACLPASPAAPA</sequence>